<organism evidence="4 16">
    <name type="scientific">Vibrio parahaemolyticus</name>
    <dbReference type="NCBI Taxonomy" id="670"/>
    <lineage>
        <taxon>Bacteria</taxon>
        <taxon>Pseudomonadati</taxon>
        <taxon>Pseudomonadota</taxon>
        <taxon>Gammaproteobacteria</taxon>
        <taxon>Vibrionales</taxon>
        <taxon>Vibrionaceae</taxon>
        <taxon>Vibrio</taxon>
    </lineage>
</organism>
<evidence type="ECO:0000313" key="4">
    <source>
        <dbReference type="EMBL" id="MCC3805360.1"/>
    </source>
</evidence>
<dbReference type="Proteomes" id="UP000464718">
    <property type="component" value="Chromosome ii"/>
</dbReference>
<dbReference type="Proteomes" id="UP000518904">
    <property type="component" value="Unassembled WGS sequence"/>
</dbReference>
<dbReference type="OMA" id="YRWHETS"/>
<evidence type="ECO:0000313" key="5">
    <source>
        <dbReference type="EMBL" id="MDS1820463.1"/>
    </source>
</evidence>
<dbReference type="Proteomes" id="UP001253193">
    <property type="component" value="Unassembled WGS sequence"/>
</dbReference>
<dbReference type="EMBL" id="JABCLB010001107">
    <property type="protein sequence ID" value="NMU83314.1"/>
    <property type="molecule type" value="Genomic_DNA"/>
</dbReference>
<dbReference type="Proteomes" id="UP000321504">
    <property type="component" value="Unassembled WGS sequence"/>
</dbReference>
<reference evidence="4" key="8">
    <citation type="submission" date="2020-09" db="EMBL/GenBank/DDBJ databases">
        <title>Genome sequence of Vibrio parahaemolyticus isolates.</title>
        <authorList>
            <person name="Hammerl J.A."/>
            <person name="Strauch E."/>
        </authorList>
    </citation>
    <scope>NUCLEOTIDE SEQUENCE</scope>
    <source>
        <strain evidence="4">17-VB00146</strain>
    </source>
</reference>
<evidence type="ECO:0000313" key="10">
    <source>
        <dbReference type="EMBL" id="UYV28252.1"/>
    </source>
</evidence>
<gene>
    <name evidence="3" type="ORF">ACX05_11340</name>
    <name evidence="7" type="ORF">CA163_05710</name>
    <name evidence="8" type="ORF">EHC69_18670</name>
    <name evidence="9" type="ORF">FVP01_05735</name>
    <name evidence="6" type="ORF">HKB16_10470</name>
    <name evidence="2" type="ORF">I7278_09250</name>
    <name evidence="4" type="ORF">IB292_09945</name>
    <name evidence="10" type="ORF">M5598_21250</name>
    <name evidence="5" type="ORF">QX249_07325</name>
</gene>
<evidence type="ECO:0000313" key="12">
    <source>
        <dbReference type="Proteomes" id="UP000214596"/>
    </source>
</evidence>
<evidence type="ECO:0000313" key="14">
    <source>
        <dbReference type="Proteomes" id="UP000464718"/>
    </source>
</evidence>
<dbReference type="Proteomes" id="UP000856022">
    <property type="component" value="Unassembled WGS sequence"/>
</dbReference>
<name>A0A072KNX9_VIBPH</name>
<dbReference type="EMBL" id="CP034299">
    <property type="protein sequence ID" value="QHH11334.1"/>
    <property type="molecule type" value="Genomic_DNA"/>
</dbReference>
<evidence type="ECO:0000313" key="11">
    <source>
        <dbReference type="Proteomes" id="UP000037697"/>
    </source>
</evidence>
<reference evidence="6 15" key="7">
    <citation type="submission" date="2020-04" db="EMBL/GenBank/DDBJ databases">
        <title>Whole-genome sequencing of Vibrio spp. from China reveals different genetic environments of blaCTX-M-14 among diverse lineages.</title>
        <authorList>
            <person name="Zheng Z."/>
            <person name="Ye L."/>
            <person name="Chen S."/>
        </authorList>
    </citation>
    <scope>NUCLEOTIDE SEQUENCE [LARGE SCALE GENOMIC DNA]</scope>
    <source>
        <strain evidence="6 15">Vb0551</strain>
    </source>
</reference>
<dbReference type="EMBL" id="NIXT01000205">
    <property type="protein sequence ID" value="OXE33786.1"/>
    <property type="molecule type" value="Genomic_DNA"/>
</dbReference>
<dbReference type="Proteomes" id="UP000214596">
    <property type="component" value="Unassembled WGS sequence"/>
</dbReference>
<dbReference type="Proteomes" id="UP000037697">
    <property type="component" value="Unassembled WGS sequence"/>
</dbReference>
<evidence type="ECO:0000313" key="6">
    <source>
        <dbReference type="EMBL" id="NMU83314.1"/>
    </source>
</evidence>
<dbReference type="EMBL" id="JACVHL010000008">
    <property type="protein sequence ID" value="MCC3805360.1"/>
    <property type="molecule type" value="Genomic_DNA"/>
</dbReference>
<reference evidence="10" key="9">
    <citation type="submission" date="2022-05" db="EMBL/GenBank/DDBJ databases">
        <title>Megaplasmid of Vibrio parahaemolyticus.</title>
        <authorList>
            <person name="Strauch E."/>
            <person name="Borowiak M."/>
        </authorList>
    </citation>
    <scope>NUCLEOTIDE SEQUENCE</scope>
    <source>
        <strain evidence="10">16-VB00198</strain>
    </source>
</reference>
<evidence type="ECO:0000313" key="8">
    <source>
        <dbReference type="EMBL" id="QHH11334.1"/>
    </source>
</evidence>
<evidence type="ECO:0000313" key="2">
    <source>
        <dbReference type="EMBL" id="HAS6676994.1"/>
    </source>
</evidence>
<evidence type="ECO:0000256" key="1">
    <source>
        <dbReference type="SAM" id="SignalP"/>
    </source>
</evidence>
<reference evidence="2" key="3">
    <citation type="journal article" date="2018" name="Genome Biol.">
        <title>SKESA: strategic k-mer extension for scrupulous assemblies.</title>
        <authorList>
            <person name="Souvorov A."/>
            <person name="Agarwala R."/>
            <person name="Lipman D.J."/>
        </authorList>
    </citation>
    <scope>NUCLEOTIDE SEQUENCE</scope>
    <source>
        <strain evidence="2">1930</strain>
    </source>
</reference>
<dbReference type="EMBL" id="LIRS01000067">
    <property type="protein sequence ID" value="KOY32789.1"/>
    <property type="molecule type" value="Genomic_DNA"/>
</dbReference>
<dbReference type="EMBL" id="DACQKT010000003">
    <property type="protein sequence ID" value="HAS6676994.1"/>
    <property type="molecule type" value="Genomic_DNA"/>
</dbReference>
<reference evidence="7 12" key="2">
    <citation type="journal article" date="2017" name="Appl. Environ. Microbiol.">
        <title>Parallel evolution of two clades of a major Atlantic endemic Vibrio parahaemolyticus pathogen lineage by independent acquisition of related pathogenicity islands.</title>
        <authorList>
            <person name="Xu F."/>
            <person name="Gonzalez-Escalona N."/>
            <person name="Drees K.P."/>
            <person name="Sebra R.P."/>
            <person name="Cooper V.S."/>
            <person name="Jones S.H."/>
            <person name="Whistler C.A."/>
        </authorList>
    </citation>
    <scope>NUCLEOTIDE SEQUENCE [LARGE SCALE GENOMIC DNA]</scope>
    <source>
        <strain evidence="7 12">MAVP-3</strain>
    </source>
</reference>
<dbReference type="EMBL" id="VRMQ01000001">
    <property type="protein sequence ID" value="TXN18484.1"/>
    <property type="molecule type" value="Genomic_DNA"/>
</dbReference>
<dbReference type="RefSeq" id="WP_005480810.1">
    <property type="nucleotide sequence ID" value="NZ_CABMHD010000003.1"/>
</dbReference>
<reference evidence="3 11" key="1">
    <citation type="submission" date="2015-07" db="EMBL/GenBank/DDBJ databases">
        <title>Foodborne Vibrio parahaemolyticus Isolates.</title>
        <authorList>
            <person name="Ronholm J."/>
            <person name="Petronella N."/>
            <person name="Kenwell R."/>
            <person name="Banerjee S."/>
        </authorList>
    </citation>
    <scope>NUCLEOTIDE SEQUENCE [LARGE SCALE GENOMIC DNA]</scope>
    <source>
        <strain evidence="3 11">HS-06-05</strain>
    </source>
</reference>
<sequence length="160" mass="18657">MVRVAVFSACALLVVTQANSACNYLSDRSVVFEDNTMPICEEIFDTVGVLSTDTLDWYAAEATAEGPTENYWEEWAIKSQDIPFLTQNVDKNYFGLGIWMPEELREEENKMTTEEWLRSHGLMFSIGFGNKADGEPRMRFDYRWHEYYDADWMMQIEVPF</sequence>
<dbReference type="EMBL" id="CP097356">
    <property type="protein sequence ID" value="UYV28252.1"/>
    <property type="molecule type" value="Genomic_DNA"/>
</dbReference>
<evidence type="ECO:0000313" key="3">
    <source>
        <dbReference type="EMBL" id="KOY32789.1"/>
    </source>
</evidence>
<evidence type="ECO:0000313" key="9">
    <source>
        <dbReference type="EMBL" id="TXN18484.1"/>
    </source>
</evidence>
<accession>A0A072KNX9</accession>
<reference evidence="5" key="10">
    <citation type="submission" date="2023-06" db="EMBL/GenBank/DDBJ databases">
        <title>Genomic Diversity of Vibrio spp. and Metagenomic Analysis of Pathogens in Florida Gulf Coastal Waters Following Hurricane Ian.</title>
        <authorList>
            <person name="Brumfield K.D."/>
        </authorList>
    </citation>
    <scope>NUCLEOTIDE SEQUENCE</scope>
    <source>
        <strain evidence="5">WBS2B-138</strain>
    </source>
</reference>
<evidence type="ECO:0000313" key="13">
    <source>
        <dbReference type="Proteomes" id="UP000321504"/>
    </source>
</evidence>
<evidence type="ECO:0000313" key="7">
    <source>
        <dbReference type="EMBL" id="OXE33786.1"/>
    </source>
</evidence>
<dbReference type="AlphaFoldDB" id="A0A072KNX9"/>
<reference evidence="2" key="6">
    <citation type="submission" date="2019-12" db="EMBL/GenBank/DDBJ databases">
        <authorList>
            <consortium name="NCBI Pathogen Detection Project"/>
        </authorList>
    </citation>
    <scope>NUCLEOTIDE SEQUENCE</scope>
    <source>
        <strain evidence="2">1930</strain>
    </source>
</reference>
<proteinExistence type="predicted"/>
<keyword evidence="1" id="KW-0732">Signal</keyword>
<dbReference type="GeneID" id="1191102"/>
<dbReference type="EMBL" id="JAUHGG010000002">
    <property type="protein sequence ID" value="MDS1820463.1"/>
    <property type="molecule type" value="Genomic_DNA"/>
</dbReference>
<dbReference type="Proteomes" id="UP000726777">
    <property type="component" value="Unassembled WGS sequence"/>
</dbReference>
<feature type="signal peptide" evidence="1">
    <location>
        <begin position="1"/>
        <end position="20"/>
    </location>
</feature>
<dbReference type="Proteomes" id="UP001163036">
    <property type="component" value="Chromosome 2"/>
</dbReference>
<evidence type="ECO:0000313" key="15">
    <source>
        <dbReference type="Proteomes" id="UP000518904"/>
    </source>
</evidence>
<reference evidence="8 14" key="4">
    <citation type="submission" date="2018-12" db="EMBL/GenBank/DDBJ databases">
        <title>Genomic insights into the evolutionary origins and pathogenicity of five Vibrio parahaemolyticus strains isolated from the shrimp with acute hepatopancreatic necrosis disease (AHPND).</title>
        <authorList>
            <person name="Yang Q."/>
            <person name="Dong X."/>
            <person name="Xie G."/>
            <person name="Fu S."/>
            <person name="Zou P."/>
            <person name="Sun J."/>
            <person name="Wang Y."/>
            <person name="Huang J."/>
        </authorList>
    </citation>
    <scope>NUCLEOTIDE SEQUENCE [LARGE SCALE GENOMIC DNA]</scope>
    <source>
        <strain evidence="8 14">20160303005-1</strain>
    </source>
</reference>
<evidence type="ECO:0000313" key="16">
    <source>
        <dbReference type="Proteomes" id="UP000726777"/>
    </source>
</evidence>
<protein>
    <submittedName>
        <fullName evidence="4">Uncharacterized protein</fullName>
    </submittedName>
</protein>
<reference evidence="9 13" key="5">
    <citation type="submission" date="2019-08" db="EMBL/GenBank/DDBJ databases">
        <title>Emerging of two pre-pandemic pathogenic O4:KUT lineages of Vibrio parahaemolyticus in coastal eastern China.</title>
        <authorList>
            <person name="Yu H."/>
        </authorList>
    </citation>
    <scope>NUCLEOTIDE SEQUENCE [LARGE SCALE GENOMIC DNA]</scope>
    <source>
        <strain evidence="9 13">HZ17-383</strain>
    </source>
</reference>
<feature type="chain" id="PRO_5015027931" evidence="1">
    <location>
        <begin position="21"/>
        <end position="160"/>
    </location>
</feature>